<evidence type="ECO:0000313" key="2">
    <source>
        <dbReference type="EMBL" id="KAH0916992.1"/>
    </source>
</evidence>
<feature type="non-terminal residue" evidence="2">
    <location>
        <position position="1"/>
    </location>
</feature>
<dbReference type="Proteomes" id="UP000824890">
    <property type="component" value="Unassembled WGS sequence"/>
</dbReference>
<evidence type="ECO:0000313" key="3">
    <source>
        <dbReference type="Proteomes" id="UP000824890"/>
    </source>
</evidence>
<gene>
    <name evidence="2" type="ORF">HID58_024652</name>
</gene>
<feature type="region of interest" description="Disordered" evidence="1">
    <location>
        <begin position="170"/>
        <end position="194"/>
    </location>
</feature>
<protein>
    <submittedName>
        <fullName evidence="2">Uncharacterized protein</fullName>
    </submittedName>
</protein>
<keyword evidence="3" id="KW-1185">Reference proteome</keyword>
<feature type="compositionally biased region" description="Basic residues" evidence="1">
    <location>
        <begin position="185"/>
        <end position="194"/>
    </location>
</feature>
<sequence length="194" mass="21654">DWVTADEISVDDEALRRGDDLGKKAMVLGSQFACLGFEMVRLDDDNGFLIQEGTATTLLQGSIFVHRLNTFKHMLKEGAVYKLIILQMWLTPASLKLDQITWDDHDSLLEKTVANEICESGDNNLGDDTPGASCVSCICSKNHKLSATDQATCSGGFYLLKQQELRKTQSGAQQRSHMFQQQRGSLRRNTKHKC</sequence>
<name>A0ABQ8CIU2_BRANA</name>
<comment type="caution">
    <text evidence="2">The sequence shown here is derived from an EMBL/GenBank/DDBJ whole genome shotgun (WGS) entry which is preliminary data.</text>
</comment>
<dbReference type="EMBL" id="JAGKQM010000007">
    <property type="protein sequence ID" value="KAH0916992.1"/>
    <property type="molecule type" value="Genomic_DNA"/>
</dbReference>
<accession>A0ABQ8CIU2</accession>
<proteinExistence type="predicted"/>
<reference evidence="2 3" key="1">
    <citation type="submission" date="2021-05" db="EMBL/GenBank/DDBJ databases">
        <title>Genome Assembly of Synthetic Allotetraploid Brassica napus Reveals Homoeologous Exchanges between Subgenomes.</title>
        <authorList>
            <person name="Davis J.T."/>
        </authorList>
    </citation>
    <scope>NUCLEOTIDE SEQUENCE [LARGE SCALE GENOMIC DNA]</scope>
    <source>
        <strain evidence="3">cv. Da-Ae</strain>
        <tissue evidence="2">Seedling</tissue>
    </source>
</reference>
<feature type="compositionally biased region" description="Polar residues" evidence="1">
    <location>
        <begin position="170"/>
        <end position="184"/>
    </location>
</feature>
<organism evidence="2 3">
    <name type="scientific">Brassica napus</name>
    <name type="common">Rape</name>
    <dbReference type="NCBI Taxonomy" id="3708"/>
    <lineage>
        <taxon>Eukaryota</taxon>
        <taxon>Viridiplantae</taxon>
        <taxon>Streptophyta</taxon>
        <taxon>Embryophyta</taxon>
        <taxon>Tracheophyta</taxon>
        <taxon>Spermatophyta</taxon>
        <taxon>Magnoliopsida</taxon>
        <taxon>eudicotyledons</taxon>
        <taxon>Gunneridae</taxon>
        <taxon>Pentapetalae</taxon>
        <taxon>rosids</taxon>
        <taxon>malvids</taxon>
        <taxon>Brassicales</taxon>
        <taxon>Brassicaceae</taxon>
        <taxon>Brassiceae</taxon>
        <taxon>Brassica</taxon>
    </lineage>
</organism>
<evidence type="ECO:0000256" key="1">
    <source>
        <dbReference type="SAM" id="MobiDB-lite"/>
    </source>
</evidence>